<accession>X1DI71</accession>
<organism evidence="1">
    <name type="scientific">marine sediment metagenome</name>
    <dbReference type="NCBI Taxonomy" id="412755"/>
    <lineage>
        <taxon>unclassified sequences</taxon>
        <taxon>metagenomes</taxon>
        <taxon>ecological metagenomes</taxon>
    </lineage>
</organism>
<feature type="non-terminal residue" evidence="1">
    <location>
        <position position="161"/>
    </location>
</feature>
<dbReference type="AlphaFoldDB" id="X1DI71"/>
<evidence type="ECO:0000313" key="1">
    <source>
        <dbReference type="EMBL" id="GAG96111.1"/>
    </source>
</evidence>
<proteinExistence type="predicted"/>
<gene>
    <name evidence="1" type="ORF">S01H4_49030</name>
</gene>
<sequence>MAKEIAQSRRLEVLKLYFEGLPYDDIAKKTGVAKGSVAAIVEALRAGEFPQFEHVTDMVNELRELTVSLRKAGITITEAASLFILLKKLFGLGVEPPHLESWVRMCRAVPEGELSRSQIIQAAGKLAELEEKGLSYDQTLESLRSSSAELERLRVELAELR</sequence>
<comment type="caution">
    <text evidence="1">The sequence shown here is derived from an EMBL/GenBank/DDBJ whole genome shotgun (WGS) entry which is preliminary data.</text>
</comment>
<dbReference type="EMBL" id="BART01027689">
    <property type="protein sequence ID" value="GAG96111.1"/>
    <property type="molecule type" value="Genomic_DNA"/>
</dbReference>
<reference evidence="1" key="1">
    <citation type="journal article" date="2014" name="Front. Microbiol.">
        <title>High frequency of phylogenetically diverse reductive dehalogenase-homologous genes in deep subseafloor sedimentary metagenomes.</title>
        <authorList>
            <person name="Kawai M."/>
            <person name="Futagami T."/>
            <person name="Toyoda A."/>
            <person name="Takaki Y."/>
            <person name="Nishi S."/>
            <person name="Hori S."/>
            <person name="Arai W."/>
            <person name="Tsubouchi T."/>
            <person name="Morono Y."/>
            <person name="Uchiyama I."/>
            <person name="Ito T."/>
            <person name="Fujiyama A."/>
            <person name="Inagaki F."/>
            <person name="Takami H."/>
        </authorList>
    </citation>
    <scope>NUCLEOTIDE SEQUENCE</scope>
    <source>
        <strain evidence="1">Expedition CK06-06</strain>
    </source>
</reference>
<name>X1DI71_9ZZZZ</name>
<protein>
    <submittedName>
        <fullName evidence="1">Uncharacterized protein</fullName>
    </submittedName>
</protein>